<keyword evidence="1" id="KW-0934">Plastid</keyword>
<evidence type="ECO:0000313" key="1">
    <source>
        <dbReference type="EMBL" id="AEW12969.1"/>
    </source>
</evidence>
<keyword evidence="1" id="KW-0150">Chloroplast</keyword>
<protein>
    <submittedName>
        <fullName evidence="1">Maturase</fullName>
    </submittedName>
</protein>
<reference evidence="1" key="1">
    <citation type="journal article" date="2013" name="J. Eukaryot. Microbiol.">
        <title>Tracing patterns of chloroplast evolution in euglenoids: contributions from Colacium vesiculosum and Strombomonas acuminata (Euglenophyta).</title>
        <authorList>
            <person name="Wiegert K.E."/>
            <person name="Bennett M.S."/>
            <person name="Triemer R.E."/>
        </authorList>
    </citation>
    <scope>NUCLEOTIDE SEQUENCE</scope>
</reference>
<name>J3JR59_9EUGL</name>
<dbReference type="AlphaFoldDB" id="J3JR59"/>
<accession>J3JR59</accession>
<organism evidence="1">
    <name type="scientific">Colacium vesiculosum</name>
    <dbReference type="NCBI Taxonomy" id="102910"/>
    <lineage>
        <taxon>Eukaryota</taxon>
        <taxon>Discoba</taxon>
        <taxon>Euglenozoa</taxon>
        <taxon>Euglenida</taxon>
        <taxon>Spirocuta</taxon>
        <taxon>Euglenophyceae</taxon>
        <taxon>Euglenales</taxon>
        <taxon>Euglenaceae</taxon>
        <taxon>Colacium</taxon>
    </lineage>
</organism>
<geneLocation type="chloroplast" evidence="1"/>
<dbReference type="EMBL" id="JN674636">
    <property type="protein sequence ID" value="AEW12969.1"/>
    <property type="molecule type" value="Genomic_DNA"/>
</dbReference>
<sequence>MSIYNKMQPLKSKRVLLPSIKAKDLKPLASLLAPSNFVIPILLVSIIGQIADDLKATLNPKEIQQIPSVKLYLKLLSTGKSSVSLSVIHSLSKTLGPELETLAVLNISERIDFLQALKKKIISEKGPSRITSKPHIISDPNELMKHRKGLALQFRSLLIATPIFATHSLLLGLSINQITLECIINSAKFYWALFGLNDEEFDFLLKKEAINSFKKYSLDSLFELPENLNQAIKILLYTELKELTTLKSNLVFLDDIIILHGQNNLTVIESQLKFIERKIPNLPQTIFVTDSNLKDLIIRAAVDQRKAQSLKITNIFKRTIKKPFSGKVNINILKNINIKKTLEKNNRND</sequence>
<proteinExistence type="predicted"/>
<gene>
    <name evidence="1" type="primary">mat5</name>
</gene>